<reference evidence="1 2" key="1">
    <citation type="submission" date="2019-05" db="EMBL/GenBank/DDBJ databases">
        <title>Another draft genome of Portunus trituberculatus and its Hox gene families provides insights of decapod evolution.</title>
        <authorList>
            <person name="Jeong J.-H."/>
            <person name="Song I."/>
            <person name="Kim S."/>
            <person name="Choi T."/>
            <person name="Kim D."/>
            <person name="Ryu S."/>
            <person name="Kim W."/>
        </authorList>
    </citation>
    <scope>NUCLEOTIDE SEQUENCE [LARGE SCALE GENOMIC DNA]</scope>
    <source>
        <tissue evidence="1">Muscle</tissue>
    </source>
</reference>
<dbReference type="EMBL" id="VSRR010005079">
    <property type="protein sequence ID" value="MPC41495.1"/>
    <property type="molecule type" value="Genomic_DNA"/>
</dbReference>
<evidence type="ECO:0000313" key="2">
    <source>
        <dbReference type="Proteomes" id="UP000324222"/>
    </source>
</evidence>
<sequence>MEKPYRRVWQEVSAGEFEAEDHNSHINEFRQQHRHCTTPYDFIDNNRLDSTTPFTTPFTTPDIKQVIKNMKISSPGSSGINKTILKNLPDNAINRLTLISNSSFAADYPPIPIHTLSKTQLKKLQITQNKALRFATNQRYPYTMNTREIHEYTNTISVNIRLHQRPITTWEKLELLENQHFSRLKDNIENIRKFNTRFPSSLLSVARENEPNPIYN</sequence>
<organism evidence="1 2">
    <name type="scientific">Portunus trituberculatus</name>
    <name type="common">Swimming crab</name>
    <name type="synonym">Neptunus trituberculatus</name>
    <dbReference type="NCBI Taxonomy" id="210409"/>
    <lineage>
        <taxon>Eukaryota</taxon>
        <taxon>Metazoa</taxon>
        <taxon>Ecdysozoa</taxon>
        <taxon>Arthropoda</taxon>
        <taxon>Crustacea</taxon>
        <taxon>Multicrustacea</taxon>
        <taxon>Malacostraca</taxon>
        <taxon>Eumalacostraca</taxon>
        <taxon>Eucarida</taxon>
        <taxon>Decapoda</taxon>
        <taxon>Pleocyemata</taxon>
        <taxon>Brachyura</taxon>
        <taxon>Eubrachyura</taxon>
        <taxon>Portunoidea</taxon>
        <taxon>Portunidae</taxon>
        <taxon>Portuninae</taxon>
        <taxon>Portunus</taxon>
    </lineage>
</organism>
<evidence type="ECO:0000313" key="1">
    <source>
        <dbReference type="EMBL" id="MPC41495.1"/>
    </source>
</evidence>
<name>A0A5B7F7D6_PORTR</name>
<keyword evidence="2" id="KW-1185">Reference proteome</keyword>
<protein>
    <submittedName>
        <fullName evidence="1">Uncharacterized protein</fullName>
    </submittedName>
</protein>
<dbReference type="Proteomes" id="UP000324222">
    <property type="component" value="Unassembled WGS sequence"/>
</dbReference>
<proteinExistence type="predicted"/>
<dbReference type="AlphaFoldDB" id="A0A5B7F7D6"/>
<comment type="caution">
    <text evidence="1">The sequence shown here is derived from an EMBL/GenBank/DDBJ whole genome shotgun (WGS) entry which is preliminary data.</text>
</comment>
<accession>A0A5B7F7D6</accession>
<gene>
    <name evidence="1" type="ORF">E2C01_035088</name>
</gene>